<dbReference type="InterPro" id="IPR000582">
    <property type="entry name" value="Acyl-CoA-binding_protein"/>
</dbReference>
<gene>
    <name evidence="3" type="ORF">GCM10011416_02180</name>
</gene>
<dbReference type="Gene3D" id="1.20.80.10">
    <property type="match status" value="1"/>
</dbReference>
<dbReference type="PROSITE" id="PS51228">
    <property type="entry name" value="ACB_2"/>
    <property type="match status" value="1"/>
</dbReference>
<dbReference type="PRINTS" id="PR00689">
    <property type="entry name" value="ACOABINDINGP"/>
</dbReference>
<sequence length="84" mass="9732">MRNDLDIQFKEAYIQASRVSQEELAPDVMLKLYALYKQATLGDNPFKNNETDVRSGFKLNAWIQLRGMTTTMAKKEYIELVNTL</sequence>
<reference evidence="3" key="2">
    <citation type="submission" date="2020-09" db="EMBL/GenBank/DDBJ databases">
        <authorList>
            <person name="Sun Q."/>
            <person name="Zhou Y."/>
        </authorList>
    </citation>
    <scope>NUCLEOTIDE SEQUENCE</scope>
    <source>
        <strain evidence="3">CGMCC 1.15763</strain>
    </source>
</reference>
<dbReference type="InterPro" id="IPR014352">
    <property type="entry name" value="FERM/acyl-CoA-bd_prot_sf"/>
</dbReference>
<evidence type="ECO:0000256" key="1">
    <source>
        <dbReference type="ARBA" id="ARBA00023121"/>
    </source>
</evidence>
<dbReference type="PROSITE" id="PS00880">
    <property type="entry name" value="ACB_1"/>
    <property type="match status" value="1"/>
</dbReference>
<name>A0A917HU87_9FLAO</name>
<keyword evidence="4" id="KW-1185">Reference proteome</keyword>
<accession>A0A917HU87</accession>
<dbReference type="AlphaFoldDB" id="A0A917HU87"/>
<dbReference type="Proteomes" id="UP000633278">
    <property type="component" value="Unassembled WGS sequence"/>
</dbReference>
<dbReference type="GO" id="GO:0000062">
    <property type="term" value="F:fatty-acyl-CoA binding"/>
    <property type="evidence" value="ECO:0007669"/>
    <property type="project" value="InterPro"/>
</dbReference>
<dbReference type="GO" id="GO:0006631">
    <property type="term" value="P:fatty acid metabolic process"/>
    <property type="evidence" value="ECO:0007669"/>
    <property type="project" value="TreeGrafter"/>
</dbReference>
<feature type="domain" description="ACB" evidence="2">
    <location>
        <begin position="5"/>
        <end position="84"/>
    </location>
</feature>
<keyword evidence="1" id="KW-0446">Lipid-binding</keyword>
<comment type="caution">
    <text evidence="3">The sequence shown here is derived from an EMBL/GenBank/DDBJ whole genome shotgun (WGS) entry which is preliminary data.</text>
</comment>
<dbReference type="InterPro" id="IPR035984">
    <property type="entry name" value="Acyl-CoA-binding_sf"/>
</dbReference>
<dbReference type="SUPFAM" id="SSF47027">
    <property type="entry name" value="Acyl-CoA binding protein"/>
    <property type="match status" value="1"/>
</dbReference>
<dbReference type="Pfam" id="PF00887">
    <property type="entry name" value="ACBP"/>
    <property type="match status" value="1"/>
</dbReference>
<evidence type="ECO:0000259" key="2">
    <source>
        <dbReference type="PROSITE" id="PS51228"/>
    </source>
</evidence>
<dbReference type="PANTHER" id="PTHR23310">
    <property type="entry name" value="ACYL-COA-BINDING PROTEIN, ACBP"/>
    <property type="match status" value="1"/>
</dbReference>
<evidence type="ECO:0000313" key="4">
    <source>
        <dbReference type="Proteomes" id="UP000633278"/>
    </source>
</evidence>
<evidence type="ECO:0000313" key="3">
    <source>
        <dbReference type="EMBL" id="GGG89353.1"/>
    </source>
</evidence>
<reference evidence="3" key="1">
    <citation type="journal article" date="2014" name="Int. J. Syst. Evol. Microbiol.">
        <title>Complete genome sequence of Corynebacterium casei LMG S-19264T (=DSM 44701T), isolated from a smear-ripened cheese.</title>
        <authorList>
            <consortium name="US DOE Joint Genome Institute (JGI-PGF)"/>
            <person name="Walter F."/>
            <person name="Albersmeier A."/>
            <person name="Kalinowski J."/>
            <person name="Ruckert C."/>
        </authorList>
    </citation>
    <scope>NUCLEOTIDE SEQUENCE</scope>
    <source>
        <strain evidence="3">CGMCC 1.15763</strain>
    </source>
</reference>
<organism evidence="3 4">
    <name type="scientific">Polaribacter pacificus</name>
    <dbReference type="NCBI Taxonomy" id="1775173"/>
    <lineage>
        <taxon>Bacteria</taxon>
        <taxon>Pseudomonadati</taxon>
        <taxon>Bacteroidota</taxon>
        <taxon>Flavobacteriia</taxon>
        <taxon>Flavobacteriales</taxon>
        <taxon>Flavobacteriaceae</taxon>
    </lineage>
</organism>
<dbReference type="InterPro" id="IPR022408">
    <property type="entry name" value="Acyl-CoA-binding_prot_CS"/>
</dbReference>
<dbReference type="RefSeq" id="WP_188597427.1">
    <property type="nucleotide sequence ID" value="NZ_BMJW01000001.1"/>
</dbReference>
<dbReference type="PANTHER" id="PTHR23310:SF62">
    <property type="entry name" value="ACYL-COA BINDING PROTEIN 1, ISOFORM A"/>
    <property type="match status" value="1"/>
</dbReference>
<dbReference type="EMBL" id="BMJW01000001">
    <property type="protein sequence ID" value="GGG89353.1"/>
    <property type="molecule type" value="Genomic_DNA"/>
</dbReference>
<protein>
    <submittedName>
        <fullName evidence="3">Acyl-CoA-binding protein</fullName>
    </submittedName>
</protein>
<proteinExistence type="predicted"/>